<name>A0A8C6SHP8_9GOBI</name>
<feature type="signal peptide" evidence="3">
    <location>
        <begin position="1"/>
        <end position="25"/>
    </location>
</feature>
<dbReference type="Pfam" id="PF07654">
    <property type="entry name" value="C1-set"/>
    <property type="match status" value="1"/>
</dbReference>
<feature type="domain" description="Ig-like" evidence="4">
    <location>
        <begin position="94"/>
        <end position="133"/>
    </location>
</feature>
<accession>A0A8C6SHP8</accession>
<reference evidence="5" key="2">
    <citation type="submission" date="2025-09" db="UniProtKB">
        <authorList>
            <consortium name="Ensembl"/>
        </authorList>
    </citation>
    <scope>IDENTIFICATION</scope>
</reference>
<evidence type="ECO:0000259" key="4">
    <source>
        <dbReference type="PROSITE" id="PS50835"/>
    </source>
</evidence>
<dbReference type="InterPro" id="IPR007110">
    <property type="entry name" value="Ig-like_dom"/>
</dbReference>
<dbReference type="InterPro" id="IPR013783">
    <property type="entry name" value="Ig-like_fold"/>
</dbReference>
<sequence length="219" mass="24351">LTTTTTTILLLLLLLTLLILPGLYFQEDMHLMACSDSDKEDMYGLTGEVMYYADFDKKKESVRHVMDRLWVNNGICKANLQTVREAMKDIPLEPPWAPLLYPRDHLLPSKPNTLVCQASGFYPAPVNFTWTRDRLIISSSSCPRPFLRATAPSPSSPPSSYSSLRSGQVLHYMYIITVTAVQFQKPSLAPSVFCAVGLTLGLVGVAVGTFFLVKGNECR</sequence>
<proteinExistence type="predicted"/>
<dbReference type="AlphaFoldDB" id="A0A8C6SHP8"/>
<dbReference type="InterPro" id="IPR011162">
    <property type="entry name" value="MHC_I/II-like_Ag-recog"/>
</dbReference>
<reference evidence="5" key="1">
    <citation type="submission" date="2025-08" db="UniProtKB">
        <authorList>
            <consortium name="Ensembl"/>
        </authorList>
    </citation>
    <scope>IDENTIFICATION</scope>
</reference>
<keyword evidence="6" id="KW-1185">Reference proteome</keyword>
<dbReference type="Ensembl" id="ENSNMLT00000007918.1">
    <property type="protein sequence ID" value="ENSNMLP00000006947.1"/>
    <property type="gene ID" value="ENSNMLG00000005020.1"/>
</dbReference>
<organism evidence="5 6">
    <name type="scientific">Neogobius melanostomus</name>
    <name type="common">round goby</name>
    <dbReference type="NCBI Taxonomy" id="47308"/>
    <lineage>
        <taxon>Eukaryota</taxon>
        <taxon>Metazoa</taxon>
        <taxon>Chordata</taxon>
        <taxon>Craniata</taxon>
        <taxon>Vertebrata</taxon>
        <taxon>Euteleostomi</taxon>
        <taxon>Actinopterygii</taxon>
        <taxon>Neopterygii</taxon>
        <taxon>Teleostei</taxon>
        <taxon>Neoteleostei</taxon>
        <taxon>Acanthomorphata</taxon>
        <taxon>Gobiaria</taxon>
        <taxon>Gobiiformes</taxon>
        <taxon>Gobioidei</taxon>
        <taxon>Gobiidae</taxon>
        <taxon>Benthophilinae</taxon>
        <taxon>Neogobiini</taxon>
        <taxon>Neogobius</taxon>
    </lineage>
</organism>
<dbReference type="InterPro" id="IPR036179">
    <property type="entry name" value="Ig-like_dom_sf"/>
</dbReference>
<feature type="transmembrane region" description="Helical" evidence="2">
    <location>
        <begin position="188"/>
        <end position="213"/>
    </location>
</feature>
<evidence type="ECO:0000256" key="2">
    <source>
        <dbReference type="SAM" id="Phobius"/>
    </source>
</evidence>
<dbReference type="PROSITE" id="PS50835">
    <property type="entry name" value="IG_LIKE"/>
    <property type="match status" value="1"/>
</dbReference>
<evidence type="ECO:0000313" key="6">
    <source>
        <dbReference type="Proteomes" id="UP000694523"/>
    </source>
</evidence>
<keyword evidence="3" id="KW-0732">Signal</keyword>
<protein>
    <recommendedName>
        <fullName evidence="4">Ig-like domain-containing protein</fullName>
    </recommendedName>
</protein>
<dbReference type="InterPro" id="IPR003597">
    <property type="entry name" value="Ig_C1-set"/>
</dbReference>
<evidence type="ECO:0000313" key="5">
    <source>
        <dbReference type="Ensembl" id="ENSNMLP00000006947.1"/>
    </source>
</evidence>
<keyword evidence="2" id="KW-1133">Transmembrane helix</keyword>
<dbReference type="SUPFAM" id="SSF54452">
    <property type="entry name" value="MHC antigen-recognition domain"/>
    <property type="match status" value="1"/>
</dbReference>
<keyword evidence="1" id="KW-0325">Glycoprotein</keyword>
<dbReference type="Proteomes" id="UP000694523">
    <property type="component" value="Unplaced"/>
</dbReference>
<dbReference type="SUPFAM" id="SSF48726">
    <property type="entry name" value="Immunoglobulin"/>
    <property type="match status" value="1"/>
</dbReference>
<keyword evidence="2" id="KW-0812">Transmembrane</keyword>
<feature type="chain" id="PRO_5034919734" description="Ig-like domain-containing protein" evidence="3">
    <location>
        <begin position="26"/>
        <end position="219"/>
    </location>
</feature>
<dbReference type="Gene3D" id="2.60.40.10">
    <property type="entry name" value="Immunoglobulins"/>
    <property type="match status" value="1"/>
</dbReference>
<keyword evidence="2" id="KW-0472">Membrane</keyword>
<evidence type="ECO:0000256" key="3">
    <source>
        <dbReference type="SAM" id="SignalP"/>
    </source>
</evidence>
<evidence type="ECO:0000256" key="1">
    <source>
        <dbReference type="ARBA" id="ARBA00023180"/>
    </source>
</evidence>